<feature type="transmembrane region" description="Helical" evidence="7">
    <location>
        <begin position="228"/>
        <end position="247"/>
    </location>
</feature>
<evidence type="ECO:0000256" key="3">
    <source>
        <dbReference type="ARBA" id="ARBA00022692"/>
    </source>
</evidence>
<keyword evidence="5 7" id="KW-0472">Membrane</keyword>
<feature type="transmembrane region" description="Helical" evidence="7">
    <location>
        <begin position="110"/>
        <end position="127"/>
    </location>
</feature>
<feature type="transmembrane region" description="Helical" evidence="7">
    <location>
        <begin position="206"/>
        <end position="222"/>
    </location>
</feature>
<name>A0ABX6ERA1_KLUMA</name>
<dbReference type="Pfam" id="PF01184">
    <property type="entry name" value="Gpr1_Fun34_YaaH"/>
    <property type="match status" value="1"/>
</dbReference>
<proteinExistence type="inferred from homology"/>
<evidence type="ECO:0000256" key="6">
    <source>
        <dbReference type="SAM" id="MobiDB-lite"/>
    </source>
</evidence>
<feature type="transmembrane region" description="Helical" evidence="7">
    <location>
        <begin position="139"/>
        <end position="160"/>
    </location>
</feature>
<evidence type="ECO:0000256" key="2">
    <source>
        <dbReference type="ARBA" id="ARBA00005587"/>
    </source>
</evidence>
<dbReference type="InterPro" id="IPR051633">
    <property type="entry name" value="AceTr"/>
</dbReference>
<dbReference type="EMBL" id="CP015055">
    <property type="protein sequence ID" value="QGN14771.1"/>
    <property type="molecule type" value="Genomic_DNA"/>
</dbReference>
<feature type="region of interest" description="Disordered" evidence="6">
    <location>
        <begin position="1"/>
        <end position="64"/>
    </location>
</feature>
<dbReference type="Proteomes" id="UP000422736">
    <property type="component" value="Chromosome 2"/>
</dbReference>
<evidence type="ECO:0000256" key="1">
    <source>
        <dbReference type="ARBA" id="ARBA00004141"/>
    </source>
</evidence>
<keyword evidence="9" id="KW-1185">Reference proteome</keyword>
<evidence type="ECO:0000256" key="5">
    <source>
        <dbReference type="ARBA" id="ARBA00023136"/>
    </source>
</evidence>
<dbReference type="PANTHER" id="PTHR31123">
    <property type="entry name" value="ACCUMULATION OF DYADS PROTEIN 2-RELATED"/>
    <property type="match status" value="1"/>
</dbReference>
<evidence type="ECO:0000313" key="9">
    <source>
        <dbReference type="Proteomes" id="UP000422736"/>
    </source>
</evidence>
<reference evidence="8 9" key="1">
    <citation type="submission" date="2016-03" db="EMBL/GenBank/DDBJ databases">
        <title>How can Kluyveromyces marxianus grow so fast - potential evolutionary course in Saccharomyces Complex revealed by comparative genomics.</title>
        <authorList>
            <person name="Mo W."/>
            <person name="Lu W."/>
            <person name="Yang X."/>
            <person name="Qi J."/>
            <person name="Lv H."/>
        </authorList>
    </citation>
    <scope>NUCLEOTIDE SEQUENCE [LARGE SCALE GENOMIC DNA]</scope>
    <source>
        <strain evidence="8 9">FIM1</strain>
    </source>
</reference>
<reference evidence="8 9" key="2">
    <citation type="submission" date="2019-11" db="EMBL/GenBank/DDBJ databases">
        <authorList>
            <person name="Lu H."/>
        </authorList>
    </citation>
    <scope>NUCLEOTIDE SEQUENCE [LARGE SCALE GENOMIC DNA]</scope>
    <source>
        <strain evidence="8 9">FIM1</strain>
    </source>
</reference>
<protein>
    <submittedName>
        <fullName evidence="8">Ammonia transport outward protein 3</fullName>
    </submittedName>
</protein>
<accession>A0ABX6ERA1</accession>
<dbReference type="PANTHER" id="PTHR31123:SF3">
    <property type="entry name" value="AMMONIA TRANSPORT OUTWARD PROTEIN 3"/>
    <property type="match status" value="1"/>
</dbReference>
<evidence type="ECO:0000256" key="7">
    <source>
        <dbReference type="SAM" id="Phobius"/>
    </source>
</evidence>
<feature type="compositionally biased region" description="Polar residues" evidence="6">
    <location>
        <begin position="13"/>
        <end position="33"/>
    </location>
</feature>
<keyword evidence="4 7" id="KW-1133">Transmembrane helix</keyword>
<keyword evidence="3 7" id="KW-0812">Transmembrane</keyword>
<dbReference type="InterPro" id="IPR000791">
    <property type="entry name" value="Gpr1/Fun34/SatP-like"/>
</dbReference>
<feature type="transmembrane region" description="Helical" evidence="7">
    <location>
        <begin position="259"/>
        <end position="279"/>
    </location>
</feature>
<dbReference type="NCBIfam" id="NF038013">
    <property type="entry name" value="AceTr_1"/>
    <property type="match status" value="1"/>
</dbReference>
<comment type="similarity">
    <text evidence="2">Belongs to the acetate uptake transporter (AceTr) (TC 2.A.96) family.</text>
</comment>
<evidence type="ECO:0000256" key="4">
    <source>
        <dbReference type="ARBA" id="ARBA00022989"/>
    </source>
</evidence>
<evidence type="ECO:0000313" key="8">
    <source>
        <dbReference type="EMBL" id="QGN14771.1"/>
    </source>
</evidence>
<gene>
    <name evidence="8" type="primary">ATO2</name>
    <name evidence="8" type="ORF">FIM1_1441</name>
</gene>
<feature type="transmembrane region" description="Helical" evidence="7">
    <location>
        <begin position="166"/>
        <end position="185"/>
    </location>
</feature>
<sequence>MTDYRKEGAKQLPNVTPQETSNTLYTEGDNSSEAPRGLTDDKEYNSSSSETDSHLKKRSGGNGNAEYVKIGGKTYMTSDLEEWLARDRDLEKQQPETEEKPVDRGFANPMPVGLSCFAFCCLLLNMVNAHFRHVTNNKIVLGGALFYGGVIELLMGMLCYPLGDTFGMTVLCGYSGFWFSWAWLLTDQSHIMESYGTDAQMLRSAIGLYLICWVVFTTILWVCTMKSTWGLFLCFTFLEMMFILLAAGEFTNKVKVSKAGGWFGIFSALTAFYIIFSGLSNKDNCYIPLRQYALPKANFPR</sequence>
<comment type="subcellular location">
    <subcellularLocation>
        <location evidence="1">Membrane</location>
        <topology evidence="1">Multi-pass membrane protein</topology>
    </subcellularLocation>
</comment>
<organism evidence="8 9">
    <name type="scientific">Kluyveromyces marxianus</name>
    <name type="common">Yeast</name>
    <name type="synonym">Candida kefyr</name>
    <dbReference type="NCBI Taxonomy" id="4911"/>
    <lineage>
        <taxon>Eukaryota</taxon>
        <taxon>Fungi</taxon>
        <taxon>Dikarya</taxon>
        <taxon>Ascomycota</taxon>
        <taxon>Saccharomycotina</taxon>
        <taxon>Saccharomycetes</taxon>
        <taxon>Saccharomycetales</taxon>
        <taxon>Saccharomycetaceae</taxon>
        <taxon>Kluyveromyces</taxon>
    </lineage>
</organism>